<dbReference type="InterPro" id="IPR029061">
    <property type="entry name" value="THDP-binding"/>
</dbReference>
<evidence type="ECO:0000313" key="3">
    <source>
        <dbReference type="EMBL" id="HER44377.1"/>
    </source>
</evidence>
<organism evidence="3">
    <name type="scientific">Eiseniibacteriota bacterium</name>
    <dbReference type="NCBI Taxonomy" id="2212470"/>
    <lineage>
        <taxon>Bacteria</taxon>
        <taxon>Candidatus Eiseniibacteriota</taxon>
    </lineage>
</organism>
<name>A0A7V2AW62_UNCEI</name>
<reference evidence="3" key="1">
    <citation type="journal article" date="2020" name="mSystems">
        <title>Genome- and Community-Level Interaction Insights into Carbon Utilization and Element Cycling Functions of Hydrothermarchaeota in Hydrothermal Sediment.</title>
        <authorList>
            <person name="Zhou Z."/>
            <person name="Liu Y."/>
            <person name="Xu W."/>
            <person name="Pan J."/>
            <person name="Luo Z.H."/>
            <person name="Li M."/>
        </authorList>
    </citation>
    <scope>NUCLEOTIDE SEQUENCE [LARGE SCALE GENOMIC DNA]</scope>
    <source>
        <strain evidence="3">SpSt-1233</strain>
    </source>
</reference>
<feature type="domain" description="Pyruvate flavodoxin/ferredoxin oxidoreductase pyrimidine binding" evidence="2">
    <location>
        <begin position="1"/>
        <end position="204"/>
    </location>
</feature>
<dbReference type="Proteomes" id="UP000886069">
    <property type="component" value="Unassembled WGS sequence"/>
</dbReference>
<dbReference type="EMBL" id="DSEC01000573">
    <property type="protein sequence ID" value="HER44377.1"/>
    <property type="molecule type" value="Genomic_DNA"/>
</dbReference>
<dbReference type="SUPFAM" id="SSF52518">
    <property type="entry name" value="Thiamin diphosphate-binding fold (THDP-binding)"/>
    <property type="match status" value="1"/>
</dbReference>
<dbReference type="CDD" id="cd07034">
    <property type="entry name" value="TPP_PYR_PFOR_IOR-alpha_like"/>
    <property type="match status" value="1"/>
</dbReference>
<dbReference type="SUPFAM" id="SSF52922">
    <property type="entry name" value="TK C-terminal domain-like"/>
    <property type="match status" value="1"/>
</dbReference>
<dbReference type="PANTHER" id="PTHR32154:SF20">
    <property type="entry name" value="2-OXOGLUTARATE OXIDOREDUCTASE SUBUNIT KORA"/>
    <property type="match status" value="1"/>
</dbReference>
<comment type="caution">
    <text evidence="3">The sequence shown here is derived from an EMBL/GenBank/DDBJ whole genome shotgun (WGS) entry which is preliminary data.</text>
</comment>
<dbReference type="InterPro" id="IPR050722">
    <property type="entry name" value="Pyruvate:ferred/Flavod_OxRd"/>
</dbReference>
<feature type="non-terminal residue" evidence="3">
    <location>
        <position position="1"/>
    </location>
</feature>
<evidence type="ECO:0000256" key="1">
    <source>
        <dbReference type="ARBA" id="ARBA00023002"/>
    </source>
</evidence>
<proteinExistence type="predicted"/>
<evidence type="ECO:0000259" key="2">
    <source>
        <dbReference type="Pfam" id="PF01855"/>
    </source>
</evidence>
<keyword evidence="1" id="KW-0560">Oxidoreductase</keyword>
<accession>A0A7V2AW62</accession>
<dbReference type="AlphaFoldDB" id="A0A7V2AW62"/>
<dbReference type="Pfam" id="PF01855">
    <property type="entry name" value="POR_N"/>
    <property type="match status" value="1"/>
</dbReference>
<dbReference type="GO" id="GO:0006979">
    <property type="term" value="P:response to oxidative stress"/>
    <property type="evidence" value="ECO:0007669"/>
    <property type="project" value="TreeGrafter"/>
</dbReference>
<dbReference type="InterPro" id="IPR002880">
    <property type="entry name" value="Pyrv_Fd/Flavodoxin_OxRdtase_N"/>
</dbReference>
<gene>
    <name evidence="3" type="ORF">ENO08_07955</name>
</gene>
<dbReference type="InterPro" id="IPR009014">
    <property type="entry name" value="Transketo_C/PFOR_II"/>
</dbReference>
<sequence>AEDEISAINMALGASFAGVRAMVATSGGGMALMVEGISLAGMTETPIVIIDCQRPGPATGLPTRTEQADLLFAVHCGHGEFARAVLAPATAEEAFYMVNRAHYLAEKYQIPVFLLGDQFLNDSSWTVEDLDLDRLKPARGGILEEGDAAARDPYTYKRYEDNVTGITPRLLPGTGNQVLYADSDEHTEEGHITESAEVRQAMVDKRLRRISTLQSELEGPSIYPDSNRKMYVLSWGSTLGVVEEAVELLRAEDIDIGYIHFREIYPVRRDLFSEEFLEDTVLISVEGNATGQLARLLRMEAGIEVNARIGRFDGRPFTAMELAESIREKRGEIHGG</sequence>
<dbReference type="Gene3D" id="3.40.50.920">
    <property type="match status" value="1"/>
</dbReference>
<dbReference type="PANTHER" id="PTHR32154">
    <property type="entry name" value="PYRUVATE-FLAVODOXIN OXIDOREDUCTASE-RELATED"/>
    <property type="match status" value="1"/>
</dbReference>
<dbReference type="GO" id="GO:0016491">
    <property type="term" value="F:oxidoreductase activity"/>
    <property type="evidence" value="ECO:0007669"/>
    <property type="project" value="UniProtKB-KW"/>
</dbReference>
<dbReference type="Gene3D" id="3.40.50.970">
    <property type="match status" value="1"/>
</dbReference>
<protein>
    <submittedName>
        <fullName evidence="3">2-oxoacid:acceptor oxidoreductase subunit alpha</fullName>
    </submittedName>
</protein>